<keyword evidence="1" id="KW-1133">Transmembrane helix</keyword>
<dbReference type="AlphaFoldDB" id="A0A2X2UUM3"/>
<dbReference type="Proteomes" id="UP000250169">
    <property type="component" value="Unassembled WGS sequence"/>
</dbReference>
<evidence type="ECO:0000313" key="4">
    <source>
        <dbReference type="Proteomes" id="UP000250169"/>
    </source>
</evidence>
<name>A0A2X2UUM3_CAPOC</name>
<dbReference type="Proteomes" id="UP001163262">
    <property type="component" value="Chromosome"/>
</dbReference>
<proteinExistence type="predicted"/>
<sequence length="171" mass="19988">MRIFGNLFRLFVVAITIVLFYLVDKTEGNIVLYNIVLNIFSLSIFIPLDNFKENKYITFKEQSLYTPNWVVLLLPLLMGFFYKIENTFSILETVVLVVALLILATVIVKLSLYLLKFKRYYYIYICIMGILLQNYIAFFSDTFFKNISFILALSVAGAGFLYEEKRKEQSV</sequence>
<gene>
    <name evidence="2" type="ORF">NCTC11545_00393</name>
    <name evidence="3" type="ORF">OL231_06730</name>
</gene>
<evidence type="ECO:0000256" key="1">
    <source>
        <dbReference type="SAM" id="Phobius"/>
    </source>
</evidence>
<keyword evidence="1" id="KW-0812">Transmembrane</keyword>
<feature type="transmembrane region" description="Helical" evidence="1">
    <location>
        <begin position="120"/>
        <end position="137"/>
    </location>
</feature>
<dbReference type="EMBL" id="CP110230">
    <property type="protein sequence ID" value="UZD39883.1"/>
    <property type="molecule type" value="Genomic_DNA"/>
</dbReference>
<evidence type="ECO:0000313" key="2">
    <source>
        <dbReference type="EMBL" id="SQA93030.1"/>
    </source>
</evidence>
<reference evidence="2 4" key="1">
    <citation type="submission" date="2018-06" db="EMBL/GenBank/DDBJ databases">
        <authorList>
            <consortium name="Pathogen Informatics"/>
            <person name="Doyle S."/>
        </authorList>
    </citation>
    <scope>NUCLEOTIDE SEQUENCE [LARGE SCALE GENOMIC DNA]</scope>
    <source>
        <strain evidence="2 4">NCTC11545</strain>
    </source>
</reference>
<organism evidence="2 4">
    <name type="scientific">Capnocytophaga ochracea</name>
    <dbReference type="NCBI Taxonomy" id="1018"/>
    <lineage>
        <taxon>Bacteria</taxon>
        <taxon>Pseudomonadati</taxon>
        <taxon>Bacteroidota</taxon>
        <taxon>Flavobacteriia</taxon>
        <taxon>Flavobacteriales</taxon>
        <taxon>Flavobacteriaceae</taxon>
        <taxon>Capnocytophaga</taxon>
    </lineage>
</organism>
<feature type="transmembrane region" description="Helical" evidence="1">
    <location>
        <begin position="88"/>
        <end position="108"/>
    </location>
</feature>
<feature type="transmembrane region" description="Helical" evidence="1">
    <location>
        <begin position="63"/>
        <end position="82"/>
    </location>
</feature>
<reference evidence="3" key="2">
    <citation type="submission" date="2022-10" db="EMBL/GenBank/DDBJ databases">
        <title>Complete genome sequence of Capnocytophaga ochracea KCOM 2812 isolated from actinomycosis lesion.</title>
        <authorList>
            <person name="Kook J.-K."/>
            <person name="Park S.-N."/>
            <person name="Lim Y.K."/>
        </authorList>
    </citation>
    <scope>NUCLEOTIDE SEQUENCE</scope>
    <source>
        <strain evidence="3">KCOM 28121</strain>
    </source>
</reference>
<dbReference type="RefSeq" id="WP_009421483.1">
    <property type="nucleotide sequence ID" value="NZ_CP110229.1"/>
</dbReference>
<dbReference type="EMBL" id="UAVS01000001">
    <property type="protein sequence ID" value="SQA93030.1"/>
    <property type="molecule type" value="Genomic_DNA"/>
</dbReference>
<feature type="transmembrane region" description="Helical" evidence="1">
    <location>
        <begin position="30"/>
        <end position="51"/>
    </location>
</feature>
<keyword evidence="1" id="KW-0472">Membrane</keyword>
<feature type="transmembrane region" description="Helical" evidence="1">
    <location>
        <begin position="7"/>
        <end position="24"/>
    </location>
</feature>
<evidence type="ECO:0000313" key="3">
    <source>
        <dbReference type="EMBL" id="UZD39883.1"/>
    </source>
</evidence>
<protein>
    <submittedName>
        <fullName evidence="2">Uncharacterized protein</fullName>
    </submittedName>
</protein>
<feature type="transmembrane region" description="Helical" evidence="1">
    <location>
        <begin position="143"/>
        <end position="162"/>
    </location>
</feature>
<accession>A0A2X2UUM3</accession>